<feature type="domain" description="BPTI/Kunitz inhibitor" evidence="6">
    <location>
        <begin position="26"/>
        <end position="76"/>
    </location>
</feature>
<dbReference type="InterPro" id="IPR036880">
    <property type="entry name" value="Kunitz_BPTI_sf"/>
</dbReference>
<keyword evidence="5" id="KW-1015">Disulfide bond</keyword>
<keyword evidence="2" id="KW-0964">Secreted</keyword>
<evidence type="ECO:0000256" key="4">
    <source>
        <dbReference type="ARBA" id="ARBA00022900"/>
    </source>
</evidence>
<dbReference type="PROSITE" id="PS50279">
    <property type="entry name" value="BPTI_KUNITZ_2"/>
    <property type="match status" value="1"/>
</dbReference>
<dbReference type="PANTHER" id="PTHR10083">
    <property type="entry name" value="KUNITZ-TYPE PROTEASE INHIBITOR-RELATED"/>
    <property type="match status" value="1"/>
</dbReference>
<evidence type="ECO:0000313" key="7">
    <source>
        <dbReference type="Proteomes" id="UP000504617"/>
    </source>
</evidence>
<proteinExistence type="predicted"/>
<dbReference type="GO" id="GO:0004867">
    <property type="term" value="F:serine-type endopeptidase inhibitor activity"/>
    <property type="evidence" value="ECO:0007669"/>
    <property type="project" value="UniProtKB-KW"/>
</dbReference>
<keyword evidence="3 8" id="KW-0646">Protease inhibitor</keyword>
<evidence type="ECO:0000259" key="6">
    <source>
        <dbReference type="PROSITE" id="PS50279"/>
    </source>
</evidence>
<dbReference type="InterPro" id="IPR020901">
    <property type="entry name" value="Prtase_inh_Kunz-CS"/>
</dbReference>
<evidence type="ECO:0000313" key="8">
    <source>
        <dbReference type="RefSeq" id="XP_013917933.1"/>
    </source>
</evidence>
<dbReference type="Pfam" id="PF00014">
    <property type="entry name" value="Kunitz_BPTI"/>
    <property type="match status" value="1"/>
</dbReference>
<evidence type="ECO:0000256" key="3">
    <source>
        <dbReference type="ARBA" id="ARBA00022690"/>
    </source>
</evidence>
<name>A0A6I9Y3I7_9SAUR</name>
<evidence type="ECO:0000256" key="5">
    <source>
        <dbReference type="ARBA" id="ARBA00023157"/>
    </source>
</evidence>
<dbReference type="PROSITE" id="PS00280">
    <property type="entry name" value="BPTI_KUNITZ_1"/>
    <property type="match status" value="1"/>
</dbReference>
<dbReference type="CDD" id="cd22608">
    <property type="entry name" value="Kunitz_PPTI-like"/>
    <property type="match status" value="1"/>
</dbReference>
<dbReference type="Gene3D" id="4.10.410.10">
    <property type="entry name" value="Pancreatic trypsin inhibitor Kunitz domain"/>
    <property type="match status" value="1"/>
</dbReference>
<protein>
    <submittedName>
        <fullName evidence="8">Kunitz-type serine protease inhibitor Vur-KIn-like</fullName>
    </submittedName>
</protein>
<keyword evidence="4 8" id="KW-0722">Serine protease inhibitor</keyword>
<dbReference type="Proteomes" id="UP000504617">
    <property type="component" value="Unplaced"/>
</dbReference>
<dbReference type="KEGG" id="tsr:106545801"/>
<reference evidence="8" key="1">
    <citation type="submission" date="2025-08" db="UniProtKB">
        <authorList>
            <consortium name="RefSeq"/>
        </authorList>
    </citation>
    <scope>IDENTIFICATION</scope>
    <source>
        <tissue evidence="8">Skeletal muscle</tissue>
    </source>
</reference>
<dbReference type="GO" id="GO:0005615">
    <property type="term" value="C:extracellular space"/>
    <property type="evidence" value="ECO:0007669"/>
    <property type="project" value="TreeGrafter"/>
</dbReference>
<dbReference type="GeneID" id="106545801"/>
<evidence type="ECO:0000256" key="2">
    <source>
        <dbReference type="ARBA" id="ARBA00022525"/>
    </source>
</evidence>
<accession>A0A6I9Y3I7</accession>
<dbReference type="RefSeq" id="XP_013917933.1">
    <property type="nucleotide sequence ID" value="XM_014062458.1"/>
</dbReference>
<dbReference type="OrthoDB" id="4473401at2759"/>
<organism evidence="7 8">
    <name type="scientific">Thamnophis sirtalis</name>
    <dbReference type="NCBI Taxonomy" id="35019"/>
    <lineage>
        <taxon>Eukaryota</taxon>
        <taxon>Metazoa</taxon>
        <taxon>Chordata</taxon>
        <taxon>Craniata</taxon>
        <taxon>Vertebrata</taxon>
        <taxon>Euteleostomi</taxon>
        <taxon>Lepidosauria</taxon>
        <taxon>Squamata</taxon>
        <taxon>Bifurcata</taxon>
        <taxon>Unidentata</taxon>
        <taxon>Episquamata</taxon>
        <taxon>Toxicofera</taxon>
        <taxon>Serpentes</taxon>
        <taxon>Colubroidea</taxon>
        <taxon>Colubridae</taxon>
        <taxon>Natricinae</taxon>
        <taxon>Thamnophis</taxon>
    </lineage>
</organism>
<dbReference type="GO" id="GO:0044483">
    <property type="term" value="P:venom-mediated perturbation of hemostasis"/>
    <property type="evidence" value="ECO:0007669"/>
    <property type="project" value="UniProtKB-ARBA"/>
</dbReference>
<gene>
    <name evidence="8" type="primary">LOC106545801</name>
</gene>
<dbReference type="InterPro" id="IPR002223">
    <property type="entry name" value="Kunitz_BPTI"/>
</dbReference>
<dbReference type="PANTHER" id="PTHR10083:SF328">
    <property type="entry name" value="TISSUE FACTOR PATHWAY INHIBITOR"/>
    <property type="match status" value="1"/>
</dbReference>
<dbReference type="PRINTS" id="PR00759">
    <property type="entry name" value="BASICPTASE"/>
</dbReference>
<dbReference type="FunFam" id="4.10.410.10:FF:000021">
    <property type="entry name" value="Serine protease inhibitor, putative"/>
    <property type="match status" value="1"/>
</dbReference>
<evidence type="ECO:0000256" key="1">
    <source>
        <dbReference type="ARBA" id="ARBA00004613"/>
    </source>
</evidence>
<sequence>MHTSSSYFLYTDYKNVDNRKHKYGFCYLPAQPGSCKGYFVRFYYNSTLNNCQQFIYGGCQGNANRFKTRDECHNTCLGE</sequence>
<dbReference type="SUPFAM" id="SSF57362">
    <property type="entry name" value="BPTI-like"/>
    <property type="match status" value="1"/>
</dbReference>
<dbReference type="InterPro" id="IPR050098">
    <property type="entry name" value="TFPI/VKTCI-like"/>
</dbReference>
<dbReference type="AlphaFoldDB" id="A0A6I9Y3I7"/>
<comment type="subcellular location">
    <subcellularLocation>
        <location evidence="1">Secreted</location>
    </subcellularLocation>
</comment>
<keyword evidence="7" id="KW-1185">Reference proteome</keyword>
<dbReference type="SMART" id="SM00131">
    <property type="entry name" value="KU"/>
    <property type="match status" value="1"/>
</dbReference>